<protein>
    <submittedName>
        <fullName evidence="1">Uncharacterized protein</fullName>
    </submittedName>
</protein>
<proteinExistence type="predicted"/>
<gene>
    <name evidence="1" type="ORF">L6164_029565</name>
</gene>
<evidence type="ECO:0000313" key="1">
    <source>
        <dbReference type="EMBL" id="KAI4306274.1"/>
    </source>
</evidence>
<organism evidence="1 2">
    <name type="scientific">Bauhinia variegata</name>
    <name type="common">Purple orchid tree</name>
    <name type="synonym">Phanera variegata</name>
    <dbReference type="NCBI Taxonomy" id="167791"/>
    <lineage>
        <taxon>Eukaryota</taxon>
        <taxon>Viridiplantae</taxon>
        <taxon>Streptophyta</taxon>
        <taxon>Embryophyta</taxon>
        <taxon>Tracheophyta</taxon>
        <taxon>Spermatophyta</taxon>
        <taxon>Magnoliopsida</taxon>
        <taxon>eudicotyledons</taxon>
        <taxon>Gunneridae</taxon>
        <taxon>Pentapetalae</taxon>
        <taxon>rosids</taxon>
        <taxon>fabids</taxon>
        <taxon>Fabales</taxon>
        <taxon>Fabaceae</taxon>
        <taxon>Cercidoideae</taxon>
        <taxon>Cercideae</taxon>
        <taxon>Bauhiniinae</taxon>
        <taxon>Bauhinia</taxon>
    </lineage>
</organism>
<dbReference type="Proteomes" id="UP000828941">
    <property type="component" value="Chromosome 12"/>
</dbReference>
<name>A0ACB9L980_BAUVA</name>
<accession>A0ACB9L980</accession>
<keyword evidence="2" id="KW-1185">Reference proteome</keyword>
<dbReference type="EMBL" id="CM039437">
    <property type="protein sequence ID" value="KAI4306274.1"/>
    <property type="molecule type" value="Genomic_DNA"/>
</dbReference>
<reference evidence="1 2" key="1">
    <citation type="journal article" date="2022" name="DNA Res.">
        <title>Chromosomal-level genome assembly of the orchid tree Bauhinia variegata (Leguminosae; Cercidoideae) supports the allotetraploid origin hypothesis of Bauhinia.</title>
        <authorList>
            <person name="Zhong Y."/>
            <person name="Chen Y."/>
            <person name="Zheng D."/>
            <person name="Pang J."/>
            <person name="Liu Y."/>
            <person name="Luo S."/>
            <person name="Meng S."/>
            <person name="Qian L."/>
            <person name="Wei D."/>
            <person name="Dai S."/>
            <person name="Zhou R."/>
        </authorList>
    </citation>
    <scope>NUCLEOTIDE SEQUENCE [LARGE SCALE GENOMIC DNA]</scope>
    <source>
        <strain evidence="1">BV-YZ2020</strain>
    </source>
</reference>
<comment type="caution">
    <text evidence="1">The sequence shown here is derived from an EMBL/GenBank/DDBJ whole genome shotgun (WGS) entry which is preliminary data.</text>
</comment>
<sequence>MGNQVIDESPLIESHSSYVVKRTGNAWSAVAHIITALIGAGVLSLSWSVAQLGWIAGPLVLILFAITTLVQSSLLCDCYRFPDPEYGTIRTSSYIAAVKLYLGETKQKVAGVMAYVDLFGTAAAYVITTATSTKAILKSYCHHMGGHKAPCNYGHTLYMMLFGFVQIFMSFIPDLHNLAWVSVVAAIMSFAYSSIGLGLGIAQVIENGTIKGSIAGVPASNIADKIWLIFQALGDIAFAYPYSIILLEIQDTLKSPPPENQTMKKASMISIFITTFFYLCCGCFGYAAFGDATPGNLLTGFGFYEPYWLIDFANACIILHLVGGYQIYSQPIYSLFDRWCSRTFSDSEFYTLKLPLLPESHPTTHNANYEQCSSSQQGKKEKTGRRELT</sequence>
<evidence type="ECO:0000313" key="2">
    <source>
        <dbReference type="Proteomes" id="UP000828941"/>
    </source>
</evidence>